<evidence type="ECO:0000313" key="4">
    <source>
        <dbReference type="Proteomes" id="UP000236394"/>
    </source>
</evidence>
<evidence type="ECO:0000313" key="3">
    <source>
        <dbReference type="EMBL" id="PNH19365.1"/>
    </source>
</evidence>
<dbReference type="InterPro" id="IPR010819">
    <property type="entry name" value="AGE/CE"/>
</dbReference>
<dbReference type="Proteomes" id="UP000236394">
    <property type="component" value="Unassembled WGS sequence"/>
</dbReference>
<sequence>MNTEELMQYQQWAKAELMHCSEFWLKHGIDREHGGVYTCLDRAGKIYSTDKSVWMQGRCAWTYAYLCHIYGVKQEWLEASRSCLDFMEKYCINRAAGNRMYFTVTADGKPLRQRRYCFSEGFYCIANAEYFGLTGEKACLERARAAYELIYELNNGLIKDPTGFGPKTDPATRSGRSLADPMIYLNITAVLQRVDHDSTYQEIYRRRAAECTDSIVKYHYKPELKCTLETVGLNGEFMRDVTVGRIVNPGHDIECSWFMLEEANRRHDMELHNIAANIFNNAIEAGWDKEYDGLLYFIDCLGCPPEAYEHDMKLWWPHNEIMIASMMLYRDTEDEKYLDWFKRTVKYCRDHFSDPTYGEWYGYLRRDGKPTEPPCKGSTFKGPFHVMRSLIMTDKIIDQILAKK</sequence>
<reference evidence="4" key="1">
    <citation type="submission" date="2017-04" db="EMBL/GenBank/DDBJ databases">
        <authorList>
            <person name="Bumgarner R.E."/>
            <person name="Fredricks D.N."/>
            <person name="Srinivasan S."/>
        </authorList>
    </citation>
    <scope>NUCLEOTIDE SEQUENCE [LARGE SCALE GENOMIC DNA]</scope>
    <source>
        <strain evidence="4">KA00405</strain>
    </source>
</reference>
<keyword evidence="2" id="KW-0413">Isomerase</keyword>
<gene>
    <name evidence="3" type="ORF">B7R76_00285</name>
</gene>
<dbReference type="GO" id="GO:0016853">
    <property type="term" value="F:isomerase activity"/>
    <property type="evidence" value="ECO:0007669"/>
    <property type="project" value="UniProtKB-KW"/>
</dbReference>
<dbReference type="RefSeq" id="WP_034573869.1">
    <property type="nucleotide sequence ID" value="NZ_NBZD01000001.1"/>
</dbReference>
<dbReference type="Gene3D" id="1.50.10.10">
    <property type="match status" value="1"/>
</dbReference>
<dbReference type="SUPFAM" id="SSF48208">
    <property type="entry name" value="Six-hairpin glycosidases"/>
    <property type="match status" value="1"/>
</dbReference>
<name>A0A2J8B3N7_9FIRM</name>
<dbReference type="FunFam" id="1.50.10.10:FF:000021">
    <property type="entry name" value="N-acylglucosamine 2-epimerase"/>
    <property type="match status" value="1"/>
</dbReference>
<comment type="caution">
    <text evidence="3">The sequence shown here is derived from an EMBL/GenBank/DDBJ whole genome shotgun (WGS) entry which is preliminary data.</text>
</comment>
<dbReference type="InterPro" id="IPR012341">
    <property type="entry name" value="6hp_glycosidase-like_sf"/>
</dbReference>
<evidence type="ECO:0000256" key="1">
    <source>
        <dbReference type="ARBA" id="ARBA00008558"/>
    </source>
</evidence>
<organism evidence="3 4">
    <name type="scientific">Mageeibacillus indolicus</name>
    <dbReference type="NCBI Taxonomy" id="884684"/>
    <lineage>
        <taxon>Bacteria</taxon>
        <taxon>Bacillati</taxon>
        <taxon>Bacillota</taxon>
        <taxon>Clostridia</taxon>
        <taxon>Eubacteriales</taxon>
        <taxon>Oscillospiraceae</taxon>
        <taxon>Mageeibacillus</taxon>
    </lineage>
</organism>
<protein>
    <submittedName>
        <fullName evidence="3">N-acylglucosamine 2-epimerase</fullName>
    </submittedName>
</protein>
<proteinExistence type="inferred from homology"/>
<accession>A0A2J8B3N7</accession>
<dbReference type="Pfam" id="PF07221">
    <property type="entry name" value="GlcNAc_2-epim"/>
    <property type="match status" value="1"/>
</dbReference>
<dbReference type="AlphaFoldDB" id="A0A2J8B3N7"/>
<dbReference type="GO" id="GO:0005975">
    <property type="term" value="P:carbohydrate metabolic process"/>
    <property type="evidence" value="ECO:0007669"/>
    <property type="project" value="InterPro"/>
</dbReference>
<dbReference type="EMBL" id="NBZD01000001">
    <property type="protein sequence ID" value="PNH19365.1"/>
    <property type="molecule type" value="Genomic_DNA"/>
</dbReference>
<dbReference type="InterPro" id="IPR008928">
    <property type="entry name" value="6-hairpin_glycosidase_sf"/>
</dbReference>
<evidence type="ECO:0000256" key="2">
    <source>
        <dbReference type="ARBA" id="ARBA00023235"/>
    </source>
</evidence>
<dbReference type="PANTHER" id="PTHR15108">
    <property type="entry name" value="N-ACYLGLUCOSAMINE-2-EPIMERASE"/>
    <property type="match status" value="1"/>
</dbReference>
<comment type="similarity">
    <text evidence="1">Belongs to the N-acylglucosamine 2-epimerase family.</text>
</comment>